<evidence type="ECO:0000256" key="1">
    <source>
        <dbReference type="ARBA" id="ARBA00009673"/>
    </source>
</evidence>
<protein>
    <submittedName>
        <fullName evidence="2">D-tyrosyl-tRNA(Tyr) deacylase</fullName>
    </submittedName>
</protein>
<organism evidence="2 3">
    <name type="scientific">Corynebacterium terpenotabidum Y-11</name>
    <dbReference type="NCBI Taxonomy" id="1200352"/>
    <lineage>
        <taxon>Bacteria</taxon>
        <taxon>Bacillati</taxon>
        <taxon>Actinomycetota</taxon>
        <taxon>Actinomycetes</taxon>
        <taxon>Mycobacteriales</taxon>
        <taxon>Corynebacteriaceae</taxon>
        <taxon>Corynebacterium</taxon>
    </lineage>
</organism>
<proteinExistence type="inferred from homology"/>
<dbReference type="Gene3D" id="3.50.80.10">
    <property type="entry name" value="D-tyrosyl-tRNA(Tyr) deacylase"/>
    <property type="match status" value="1"/>
</dbReference>
<dbReference type="AlphaFoldDB" id="S4XGX5"/>
<evidence type="ECO:0000313" key="2">
    <source>
        <dbReference type="EMBL" id="AGP30910.1"/>
    </source>
</evidence>
<keyword evidence="3" id="KW-1185">Reference proteome</keyword>
<dbReference type="GO" id="GO:0051500">
    <property type="term" value="F:D-tyrosyl-tRNA(Tyr) deacylase activity"/>
    <property type="evidence" value="ECO:0007669"/>
    <property type="project" value="TreeGrafter"/>
</dbReference>
<name>S4XGX5_9CORY</name>
<dbReference type="GO" id="GO:0005737">
    <property type="term" value="C:cytoplasm"/>
    <property type="evidence" value="ECO:0007669"/>
    <property type="project" value="InterPro"/>
</dbReference>
<dbReference type="RefSeq" id="WP_020441271.1">
    <property type="nucleotide sequence ID" value="NC_021663.1"/>
</dbReference>
<dbReference type="PATRIC" id="fig|1200352.3.peg.1284"/>
<dbReference type="SUPFAM" id="SSF69500">
    <property type="entry name" value="DTD-like"/>
    <property type="match status" value="1"/>
</dbReference>
<dbReference type="PANTHER" id="PTHR10472:SF5">
    <property type="entry name" value="D-AMINOACYL-TRNA DEACYLASE 1"/>
    <property type="match status" value="1"/>
</dbReference>
<dbReference type="InterPro" id="IPR003732">
    <property type="entry name" value="Daa-tRNA_deacyls_DTD"/>
</dbReference>
<comment type="similarity">
    <text evidence="1">Belongs to the DTD family.</text>
</comment>
<sequence>MKAVVSTVSVASVSVGGVVVGEVDADRDGAGRGALLVLVAAGREDAPDAWRTMARKIADLRLLPAPGCPWDSPRDRSAVDNVAEVLVVSQFTLLGATAKGRRPSWSAAAPGTEAEPVIDRIVTDLRSRGLRVETGCFGATMEVSSVNQGPYTVLVDA</sequence>
<dbReference type="HOGENOM" id="CLU_076901_1_2_11"/>
<dbReference type="Pfam" id="PF02580">
    <property type="entry name" value="Tyr_Deacylase"/>
    <property type="match status" value="1"/>
</dbReference>
<dbReference type="EMBL" id="CP003696">
    <property type="protein sequence ID" value="AGP30910.1"/>
    <property type="molecule type" value="Genomic_DNA"/>
</dbReference>
<accession>S4XGX5</accession>
<dbReference type="Proteomes" id="UP000014809">
    <property type="component" value="Chromosome"/>
</dbReference>
<dbReference type="PANTHER" id="PTHR10472">
    <property type="entry name" value="D-TYROSYL-TRNA TYR DEACYLASE"/>
    <property type="match status" value="1"/>
</dbReference>
<dbReference type="OrthoDB" id="9801395at2"/>
<dbReference type="eggNOG" id="COG1490">
    <property type="taxonomic scope" value="Bacteria"/>
</dbReference>
<gene>
    <name evidence="2" type="ORF">A606_06315</name>
</gene>
<reference evidence="2 3" key="1">
    <citation type="submission" date="2012-06" db="EMBL/GenBank/DDBJ databases">
        <title>Complete genome sequence of Corynebacterium terpenotabidum Y-11 (=DSM 44721).</title>
        <authorList>
            <person name="Ruckert C."/>
            <person name="Albersmeier A."/>
            <person name="Al-Dilaimi A."/>
            <person name="Szczepanowski R."/>
            <person name="Kalinowski J."/>
        </authorList>
    </citation>
    <scope>NUCLEOTIDE SEQUENCE [LARGE SCALE GENOMIC DNA]</scope>
    <source>
        <strain evidence="2 3">Y-11</strain>
    </source>
</reference>
<dbReference type="KEGG" id="cter:A606_06315"/>
<evidence type="ECO:0000313" key="3">
    <source>
        <dbReference type="Proteomes" id="UP000014809"/>
    </source>
</evidence>
<dbReference type="InterPro" id="IPR023509">
    <property type="entry name" value="DTD-like_sf"/>
</dbReference>
<dbReference type="STRING" id="1200352.A606_06315"/>